<gene>
    <name evidence="1" type="ORF">SteCoe_23939</name>
</gene>
<comment type="caution">
    <text evidence="1">The sequence shown here is derived from an EMBL/GenBank/DDBJ whole genome shotgun (WGS) entry which is preliminary data.</text>
</comment>
<name>A0A1R2BIM6_9CILI</name>
<dbReference type="AlphaFoldDB" id="A0A1R2BIM6"/>
<dbReference type="EMBL" id="MPUH01000620">
    <property type="protein sequence ID" value="OMJ76637.1"/>
    <property type="molecule type" value="Genomic_DNA"/>
</dbReference>
<dbReference type="SUPFAM" id="SSF57845">
    <property type="entry name" value="B-box zinc-binding domain"/>
    <property type="match status" value="1"/>
</dbReference>
<keyword evidence="2" id="KW-1185">Reference proteome</keyword>
<sequence>MNWIQSILPNCCSSRSSVQAKDLNKSVIQTSLPEIVVIPAKDYHSDTQSEHTSDIKTKDFDVEERKDSGLLGADLKKNDIIESRRSTSCTLTALDSAMLTLSTFCCEFCGKDAEGYCPGCPNKRFCQKCYLKMHTLIGDDLHIFVGYASVGKKISNRQLSSIIKIKSLI</sequence>
<protein>
    <submittedName>
        <fullName evidence="1">Uncharacterized protein</fullName>
    </submittedName>
</protein>
<evidence type="ECO:0000313" key="2">
    <source>
        <dbReference type="Proteomes" id="UP000187209"/>
    </source>
</evidence>
<evidence type="ECO:0000313" key="1">
    <source>
        <dbReference type="EMBL" id="OMJ76637.1"/>
    </source>
</evidence>
<dbReference type="Proteomes" id="UP000187209">
    <property type="component" value="Unassembled WGS sequence"/>
</dbReference>
<organism evidence="1 2">
    <name type="scientific">Stentor coeruleus</name>
    <dbReference type="NCBI Taxonomy" id="5963"/>
    <lineage>
        <taxon>Eukaryota</taxon>
        <taxon>Sar</taxon>
        <taxon>Alveolata</taxon>
        <taxon>Ciliophora</taxon>
        <taxon>Postciliodesmatophora</taxon>
        <taxon>Heterotrichea</taxon>
        <taxon>Heterotrichida</taxon>
        <taxon>Stentoridae</taxon>
        <taxon>Stentor</taxon>
    </lineage>
</organism>
<reference evidence="1 2" key="1">
    <citation type="submission" date="2016-11" db="EMBL/GenBank/DDBJ databases">
        <title>The macronuclear genome of Stentor coeruleus: a giant cell with tiny introns.</title>
        <authorList>
            <person name="Slabodnick M."/>
            <person name="Ruby J.G."/>
            <person name="Reiff S.B."/>
            <person name="Swart E.C."/>
            <person name="Gosai S."/>
            <person name="Prabakaran S."/>
            <person name="Witkowska E."/>
            <person name="Larue G.E."/>
            <person name="Fisher S."/>
            <person name="Freeman R.M."/>
            <person name="Gunawardena J."/>
            <person name="Chu W."/>
            <person name="Stover N.A."/>
            <person name="Gregory B.D."/>
            <person name="Nowacki M."/>
            <person name="Derisi J."/>
            <person name="Roy S.W."/>
            <person name="Marshall W.F."/>
            <person name="Sood P."/>
        </authorList>
    </citation>
    <scope>NUCLEOTIDE SEQUENCE [LARGE SCALE GENOMIC DNA]</scope>
    <source>
        <strain evidence="1">WM001</strain>
    </source>
</reference>
<accession>A0A1R2BIM6</accession>
<proteinExistence type="predicted"/>